<evidence type="ECO:0000313" key="6">
    <source>
        <dbReference type="Proteomes" id="UP000703269"/>
    </source>
</evidence>
<dbReference type="InterPro" id="IPR008928">
    <property type="entry name" value="6-hairpin_glycosidase_sf"/>
</dbReference>
<keyword evidence="2" id="KW-0812">Transmembrane</keyword>
<gene>
    <name evidence="5" type="ORF">PsYK624_114220</name>
</gene>
<dbReference type="SUPFAM" id="SSF48208">
    <property type="entry name" value="Six-hairpin glycosidases"/>
    <property type="match status" value="1"/>
</dbReference>
<feature type="compositionally biased region" description="Polar residues" evidence="1">
    <location>
        <begin position="798"/>
        <end position="821"/>
    </location>
</feature>
<name>A0A9P3GHQ2_9APHY</name>
<comment type="caution">
    <text evidence="5">The sequence shown here is derived from an EMBL/GenBank/DDBJ whole genome shotgun (WGS) entry which is preliminary data.</text>
</comment>
<feature type="domain" description="Glutaminase A central" evidence="3">
    <location>
        <begin position="334"/>
        <end position="682"/>
    </location>
</feature>
<reference evidence="5 6" key="1">
    <citation type="submission" date="2021-08" db="EMBL/GenBank/DDBJ databases">
        <title>Draft Genome Sequence of Phanerochaete sordida strain YK-624.</title>
        <authorList>
            <person name="Mori T."/>
            <person name="Dohra H."/>
            <person name="Suzuki T."/>
            <person name="Kawagishi H."/>
            <person name="Hirai H."/>
        </authorList>
    </citation>
    <scope>NUCLEOTIDE SEQUENCE [LARGE SCALE GENOMIC DNA]</scope>
    <source>
        <strain evidence="5 6">YK-624</strain>
    </source>
</reference>
<feature type="domain" description="Glutaminase A N-terminal" evidence="4">
    <location>
        <begin position="91"/>
        <end position="326"/>
    </location>
</feature>
<dbReference type="InterPro" id="IPR052743">
    <property type="entry name" value="Glutaminase_GtaA"/>
</dbReference>
<sequence length="877" mass="93650">MLAASPFLVQAQLSDTLWPPLMPLAVRSPYLSAWITLTSGPTNWPGFWTDPGLGWAGLIRVDNNITYGWQGNTDARWKIPATIQNVQVTPTRTIVSLVAGPVDFNVTFLSPIEPADPVKQSFPFTYFAISAVSNDGANHEVQVYSDITTEWVSGDRNALASWNTTVTDEIIYHQSFLASPKALSEANDQAIDGTVYLAALHGSSTTYQTGRGFPTRDQFVGAGQLKGTTSTSAPSPISSSDGDRDVFAIAMDLGTVSSLPASAVWALGMLRDPVVQAVTTSGAADMRSPAWRTQASIQEAGTLIKEFLQDYVPAMQRAEALDLALATQASAVSPHLADLVSLATRQVMGSTELTVNSSANGLDTADIRMYMKNIGVSSPSGRMNPVEVMYAAFPFFLAVNASYGGWLLKPVLEYASSPKWSEMYAPGDLGATYPQTSANSVPSTLDIEETGNMLIMVLAHARASGDGSLISQYYQLLKQWADYLVNNTSPLRGNSVTSDNPPPQGSPNLALKGIIAIGAMAQMSEAAQQPEDAEHYLDMAQSYAISWRFQALSSSQHILATFGDSDSSWALPYNLFADKWVGTNLFEASLFDTETYFFQGLMGSSSFPNGLQVSDTDTDINTAWIMFTASIMTDSTVRDSMIDSLWAQFTNNTSNQRLSTILVMPRSSDLAGSPGVGAIFAHLASSIANATIVVPNANTLGPGPAPTQPDTQPDDGSHVSAGAIAGASVGGVCVLVICLVGALVWHRRRRGREGNTREAIDEDVKPHLLTDATPYPYAREYHDHDGPDTTLRVALGTTSTPASKGEQLSTLAYSPSSATEARSQDVVEPAANSSAAQSGGGSEHAEGAPVLRLQQEVESLRQVIQRLEPPPTYDAGI</sequence>
<feature type="region of interest" description="Disordered" evidence="1">
    <location>
        <begin position="699"/>
        <end position="719"/>
    </location>
</feature>
<dbReference type="Gene3D" id="1.50.10.10">
    <property type="match status" value="1"/>
</dbReference>
<protein>
    <submittedName>
        <fullName evidence="5">DUF5127 and DUF1793 domain-containing protein</fullName>
    </submittedName>
</protein>
<dbReference type="Pfam" id="PF17168">
    <property type="entry name" value="DUF5127"/>
    <property type="match status" value="1"/>
</dbReference>
<dbReference type="GO" id="GO:0005975">
    <property type="term" value="P:carbohydrate metabolic process"/>
    <property type="evidence" value="ECO:0007669"/>
    <property type="project" value="InterPro"/>
</dbReference>
<dbReference type="EMBL" id="BPQB01000047">
    <property type="protein sequence ID" value="GJE95240.1"/>
    <property type="molecule type" value="Genomic_DNA"/>
</dbReference>
<feature type="transmembrane region" description="Helical" evidence="2">
    <location>
        <begin position="721"/>
        <end position="745"/>
    </location>
</feature>
<dbReference type="PANTHER" id="PTHR31987">
    <property type="entry name" value="GLUTAMINASE A-RELATED"/>
    <property type="match status" value="1"/>
</dbReference>
<dbReference type="InterPro" id="IPR032514">
    <property type="entry name" value="GtaA_central"/>
</dbReference>
<dbReference type="InterPro" id="IPR012341">
    <property type="entry name" value="6hp_glycosidase-like_sf"/>
</dbReference>
<evidence type="ECO:0000256" key="1">
    <source>
        <dbReference type="SAM" id="MobiDB-lite"/>
    </source>
</evidence>
<dbReference type="GO" id="GO:0003824">
    <property type="term" value="F:catalytic activity"/>
    <property type="evidence" value="ECO:0007669"/>
    <property type="project" value="UniProtKB-ARBA"/>
</dbReference>
<evidence type="ECO:0000259" key="4">
    <source>
        <dbReference type="Pfam" id="PF17168"/>
    </source>
</evidence>
<keyword evidence="2" id="KW-0472">Membrane</keyword>
<dbReference type="Pfam" id="PF16335">
    <property type="entry name" value="GtaA_6_Hairpin"/>
    <property type="match status" value="1"/>
</dbReference>
<evidence type="ECO:0000256" key="2">
    <source>
        <dbReference type="SAM" id="Phobius"/>
    </source>
</evidence>
<organism evidence="5 6">
    <name type="scientific">Phanerochaete sordida</name>
    <dbReference type="NCBI Taxonomy" id="48140"/>
    <lineage>
        <taxon>Eukaryota</taxon>
        <taxon>Fungi</taxon>
        <taxon>Dikarya</taxon>
        <taxon>Basidiomycota</taxon>
        <taxon>Agaricomycotina</taxon>
        <taxon>Agaricomycetes</taxon>
        <taxon>Polyporales</taxon>
        <taxon>Phanerochaetaceae</taxon>
        <taxon>Phanerochaete</taxon>
    </lineage>
</organism>
<keyword evidence="6" id="KW-1185">Reference proteome</keyword>
<accession>A0A9P3GHQ2</accession>
<dbReference type="InterPro" id="IPR033433">
    <property type="entry name" value="GtaA_N"/>
</dbReference>
<evidence type="ECO:0000313" key="5">
    <source>
        <dbReference type="EMBL" id="GJE95240.1"/>
    </source>
</evidence>
<proteinExistence type="predicted"/>
<dbReference type="AlphaFoldDB" id="A0A9P3GHQ2"/>
<feature type="region of interest" description="Disordered" evidence="1">
    <location>
        <begin position="798"/>
        <end position="853"/>
    </location>
</feature>
<keyword evidence="2" id="KW-1133">Transmembrane helix</keyword>
<dbReference type="Proteomes" id="UP000703269">
    <property type="component" value="Unassembled WGS sequence"/>
</dbReference>
<dbReference type="OrthoDB" id="3918848at2759"/>
<evidence type="ECO:0000259" key="3">
    <source>
        <dbReference type="Pfam" id="PF16335"/>
    </source>
</evidence>
<dbReference type="PANTHER" id="PTHR31987:SF14">
    <property type="entry name" value="PUTATIVE (AFU_ORTHOLOGUE AFUA_6G09910)-RELATED"/>
    <property type="match status" value="1"/>
</dbReference>